<dbReference type="Gene3D" id="3.40.50.1820">
    <property type="entry name" value="alpha/beta hydrolase"/>
    <property type="match status" value="1"/>
</dbReference>
<dbReference type="PANTHER" id="PTHR43329">
    <property type="entry name" value="EPOXIDE HYDROLASE"/>
    <property type="match status" value="1"/>
</dbReference>
<evidence type="ECO:0000313" key="4">
    <source>
        <dbReference type="EMBL" id="KAK5054551.1"/>
    </source>
</evidence>
<dbReference type="AlphaFoldDB" id="A0AAV9NGC1"/>
<dbReference type="RefSeq" id="XP_064707324.1">
    <property type="nucleotide sequence ID" value="XM_064845066.1"/>
</dbReference>
<evidence type="ECO:0000256" key="1">
    <source>
        <dbReference type="ARBA" id="ARBA00022801"/>
    </source>
</evidence>
<comment type="similarity">
    <text evidence="2">Belongs to the AB hydrolase superfamily. Epoxide hydrolase family.</text>
</comment>
<evidence type="ECO:0000259" key="3">
    <source>
        <dbReference type="Pfam" id="PF00561"/>
    </source>
</evidence>
<dbReference type="InterPro" id="IPR000639">
    <property type="entry name" value="Epox_hydrolase-like"/>
</dbReference>
<reference evidence="4 5" key="1">
    <citation type="submission" date="2023-08" db="EMBL/GenBank/DDBJ databases">
        <title>Black Yeasts Isolated from many extreme environments.</title>
        <authorList>
            <person name="Coleine C."/>
            <person name="Stajich J.E."/>
            <person name="Selbmann L."/>
        </authorList>
    </citation>
    <scope>NUCLEOTIDE SEQUENCE [LARGE SCALE GENOMIC DNA]</scope>
    <source>
        <strain evidence="4 5">CCFEE 5792</strain>
    </source>
</reference>
<dbReference type="InterPro" id="IPR000073">
    <property type="entry name" value="AB_hydrolase_1"/>
</dbReference>
<dbReference type="Pfam" id="PF00561">
    <property type="entry name" value="Abhydrolase_1"/>
    <property type="match status" value="1"/>
</dbReference>
<dbReference type="PRINTS" id="PR00111">
    <property type="entry name" value="ABHYDROLASE"/>
</dbReference>
<feature type="domain" description="AB hydrolase-1" evidence="3">
    <location>
        <begin position="28"/>
        <end position="325"/>
    </location>
</feature>
<sequence length="362" mass="40788">MVVISRKETTIIGKTISYLEAGPQDGTLVIFVHGWPAVAEIWKPQITTFAGLGFRVVAPDLPGFGKSFKSDDKTEFSLKAINTILLRFLERHLGRSQAIWIGHDWGAGVVWSFLSHYPENCLGVANMCIAYRTIECGVQEGLIKYADRALYPEDQFPNAQWDYMVYYQDEKNFDKAIADFERDIPNFFRAVYRKGDPETLNKPTFTAFVTKNNGWFGEAGNPPELPLDTDVLDEEMHGKLVEAFKEGGFRSPTSYYLNMEDNAQYTEDWQINEGLVNIPVLFIGAEYDSVATTAGKTKLSEPMRSFCRKYTQVNIAGGHWIAQEKPNEVNAAIVRWIATVLPPSLWPAPQPISLVTTSLPLR</sequence>
<keyword evidence="1" id="KW-0378">Hydrolase</keyword>
<dbReference type="SUPFAM" id="SSF53474">
    <property type="entry name" value="alpha/beta-Hydrolases"/>
    <property type="match status" value="1"/>
</dbReference>
<evidence type="ECO:0000313" key="5">
    <source>
        <dbReference type="Proteomes" id="UP001358417"/>
    </source>
</evidence>
<dbReference type="GO" id="GO:0016787">
    <property type="term" value="F:hydrolase activity"/>
    <property type="evidence" value="ECO:0007669"/>
    <property type="project" value="UniProtKB-KW"/>
</dbReference>
<dbReference type="Proteomes" id="UP001358417">
    <property type="component" value="Unassembled WGS sequence"/>
</dbReference>
<evidence type="ECO:0000256" key="2">
    <source>
        <dbReference type="ARBA" id="ARBA00038334"/>
    </source>
</evidence>
<dbReference type="GeneID" id="89969662"/>
<proteinExistence type="inferred from homology"/>
<organism evidence="4 5">
    <name type="scientific">Exophiala bonariae</name>
    <dbReference type="NCBI Taxonomy" id="1690606"/>
    <lineage>
        <taxon>Eukaryota</taxon>
        <taxon>Fungi</taxon>
        <taxon>Dikarya</taxon>
        <taxon>Ascomycota</taxon>
        <taxon>Pezizomycotina</taxon>
        <taxon>Eurotiomycetes</taxon>
        <taxon>Chaetothyriomycetidae</taxon>
        <taxon>Chaetothyriales</taxon>
        <taxon>Herpotrichiellaceae</taxon>
        <taxon>Exophiala</taxon>
    </lineage>
</organism>
<protein>
    <recommendedName>
        <fullName evidence="3">AB hydrolase-1 domain-containing protein</fullName>
    </recommendedName>
</protein>
<gene>
    <name evidence="4" type="ORF">LTR84_001442</name>
</gene>
<comment type="caution">
    <text evidence="4">The sequence shown here is derived from an EMBL/GenBank/DDBJ whole genome shotgun (WGS) entry which is preliminary data.</text>
</comment>
<name>A0AAV9NGC1_9EURO</name>
<keyword evidence="5" id="KW-1185">Reference proteome</keyword>
<dbReference type="EMBL" id="JAVRRD010000010">
    <property type="protein sequence ID" value="KAK5054551.1"/>
    <property type="molecule type" value="Genomic_DNA"/>
</dbReference>
<accession>A0AAV9NGC1</accession>
<dbReference type="InterPro" id="IPR029058">
    <property type="entry name" value="AB_hydrolase_fold"/>
</dbReference>
<dbReference type="PRINTS" id="PR00412">
    <property type="entry name" value="EPOXHYDRLASE"/>
</dbReference>